<dbReference type="RefSeq" id="WP_239795621.1">
    <property type="nucleotide sequence ID" value="NZ_OU912926.1"/>
</dbReference>
<organism evidence="1 2">
    <name type="scientific">Candidatus Nitrotoga arctica</name>
    <dbReference type="NCBI Taxonomy" id="453162"/>
    <lineage>
        <taxon>Bacteria</taxon>
        <taxon>Pseudomonadati</taxon>
        <taxon>Pseudomonadota</taxon>
        <taxon>Betaproteobacteria</taxon>
        <taxon>Nitrosomonadales</taxon>
        <taxon>Gallionellaceae</taxon>
        <taxon>Candidatus Nitrotoga</taxon>
    </lineage>
</organism>
<gene>
    <name evidence="1" type="ORF">NTG6680_0275</name>
</gene>
<dbReference type="EMBL" id="OU912926">
    <property type="protein sequence ID" value="CAG9931528.1"/>
    <property type="molecule type" value="Genomic_DNA"/>
</dbReference>
<proteinExistence type="predicted"/>
<dbReference type="InterPro" id="IPR008486">
    <property type="entry name" value="DUF768"/>
</dbReference>
<keyword evidence="2" id="KW-1185">Reference proteome</keyword>
<evidence type="ECO:0008006" key="3">
    <source>
        <dbReference type="Google" id="ProtNLM"/>
    </source>
</evidence>
<name>A0ABM8YVJ2_9PROT</name>
<evidence type="ECO:0000313" key="2">
    <source>
        <dbReference type="Proteomes" id="UP000839052"/>
    </source>
</evidence>
<dbReference type="Pfam" id="PF05589">
    <property type="entry name" value="DUF768"/>
    <property type="match status" value="1"/>
</dbReference>
<accession>A0ABM8YVJ2</accession>
<reference evidence="1 2" key="1">
    <citation type="submission" date="2021-10" db="EMBL/GenBank/DDBJ databases">
        <authorList>
            <person name="Koch H."/>
        </authorList>
    </citation>
    <scope>NUCLEOTIDE SEQUENCE [LARGE SCALE GENOMIC DNA]</scope>
    <source>
        <strain evidence="1">6680</strain>
    </source>
</reference>
<sequence>MSKRFQNWAETWIEDNILPGANPDIESHDARARRLMDEMYAAAAAANFSDLETAEEREHLAPLVLAAVADDTEFDYDTFTLKYLLAIELEDGD</sequence>
<dbReference type="Proteomes" id="UP000839052">
    <property type="component" value="Chromosome"/>
</dbReference>
<protein>
    <recommendedName>
        <fullName evidence="3">DUF768 domain-containing protein</fullName>
    </recommendedName>
</protein>
<evidence type="ECO:0000313" key="1">
    <source>
        <dbReference type="EMBL" id="CAG9931528.1"/>
    </source>
</evidence>